<keyword evidence="1" id="KW-0004">4Fe-4S</keyword>
<dbReference type="PROSITE" id="PS00198">
    <property type="entry name" value="4FE4S_FER_1"/>
    <property type="match status" value="2"/>
</dbReference>
<keyword evidence="3" id="KW-0408">Iron</keyword>
<sequence length="380" mass="40703">MNIVYAIPCPDYGPAEEKINELLAMMGGMGQFAAAGERIVLKPNLLTAAQPDHAATTHPAVVAAAGKLVKQTGAAAALIDSPGSGFPHNEKTLRKVYAACGMNDAAAQAGIELSFDITSQVVSFPQGVLMKRFDILTPLAQADGVINLCKLKTHGFLGMTGAVKNSFGAIPGRDKPGFHAKLHDPARFAAMCLDLSACVAPRLSIMDAVVGMEGNGPHNGSPRQIGLLLASTSPLALDVVATEIIGMKREQNPLLMEAARRGWTPTRLDEIELIGLEKEKLRVSGFKLPMTVLSSAGSVALRLFTPIFKQAFSVRPQILAEKCVGCGACRDACPVQVITIEQRVAQIRQRDCIRCYCCHEMCPHNAIVLQESALYRLLHR</sequence>
<keyword evidence="4" id="KW-0411">Iron-sulfur</keyword>
<dbReference type="InterPro" id="IPR017900">
    <property type="entry name" value="4Fe4S_Fe_S_CS"/>
</dbReference>
<evidence type="ECO:0000313" key="7">
    <source>
        <dbReference type="Proteomes" id="UP000030700"/>
    </source>
</evidence>
<dbReference type="PANTHER" id="PTHR24960">
    <property type="entry name" value="PHOTOSYSTEM I IRON-SULFUR CENTER-RELATED"/>
    <property type="match status" value="1"/>
</dbReference>
<dbReference type="Proteomes" id="UP000030700">
    <property type="component" value="Unassembled WGS sequence"/>
</dbReference>
<evidence type="ECO:0000259" key="5">
    <source>
        <dbReference type="PROSITE" id="PS51379"/>
    </source>
</evidence>
<name>A0A081BS88_9BACT</name>
<dbReference type="Pfam" id="PF12838">
    <property type="entry name" value="Fer4_7"/>
    <property type="match status" value="1"/>
</dbReference>
<dbReference type="Gene3D" id="3.30.70.20">
    <property type="match status" value="1"/>
</dbReference>
<dbReference type="Pfam" id="PF04015">
    <property type="entry name" value="DUF362"/>
    <property type="match status" value="1"/>
</dbReference>
<keyword evidence="2" id="KW-0479">Metal-binding</keyword>
<keyword evidence="7" id="KW-1185">Reference proteome</keyword>
<feature type="domain" description="4Fe-4S ferredoxin-type" evidence="5">
    <location>
        <begin position="314"/>
        <end position="343"/>
    </location>
</feature>
<evidence type="ECO:0000256" key="2">
    <source>
        <dbReference type="ARBA" id="ARBA00022723"/>
    </source>
</evidence>
<gene>
    <name evidence="6" type="ORF">U14_05548</name>
</gene>
<proteinExistence type="predicted"/>
<evidence type="ECO:0000256" key="3">
    <source>
        <dbReference type="ARBA" id="ARBA00023004"/>
    </source>
</evidence>
<organism evidence="6">
    <name type="scientific">Candidatus Moduliflexus flocculans</name>
    <dbReference type="NCBI Taxonomy" id="1499966"/>
    <lineage>
        <taxon>Bacteria</taxon>
        <taxon>Candidatus Moduliflexota</taxon>
        <taxon>Candidatus Moduliflexia</taxon>
        <taxon>Candidatus Moduliflexales</taxon>
        <taxon>Candidatus Moduliflexaceae</taxon>
    </lineage>
</organism>
<dbReference type="InterPro" id="IPR017896">
    <property type="entry name" value="4Fe4S_Fe-S-bd"/>
</dbReference>
<dbReference type="AlphaFoldDB" id="A0A081BS88"/>
<dbReference type="SUPFAM" id="SSF54862">
    <property type="entry name" value="4Fe-4S ferredoxins"/>
    <property type="match status" value="1"/>
</dbReference>
<dbReference type="InterPro" id="IPR007160">
    <property type="entry name" value="DUF362"/>
</dbReference>
<dbReference type="GO" id="GO:0046872">
    <property type="term" value="F:metal ion binding"/>
    <property type="evidence" value="ECO:0007669"/>
    <property type="project" value="UniProtKB-KW"/>
</dbReference>
<accession>A0A081BS88</accession>
<dbReference type="PANTHER" id="PTHR24960:SF76">
    <property type="entry name" value="4FE-4S FERREDOXIN-TYPE DOMAIN-CONTAINING PROTEIN"/>
    <property type="match status" value="1"/>
</dbReference>
<dbReference type="STRING" id="1499966.U14_05548"/>
<dbReference type="HOGENOM" id="CLU_058393_1_0_0"/>
<feature type="domain" description="4Fe-4S ferredoxin-type" evidence="5">
    <location>
        <begin position="345"/>
        <end position="372"/>
    </location>
</feature>
<protein>
    <submittedName>
        <fullName evidence="6">Iron-sulfur cluster-binding protein</fullName>
    </submittedName>
</protein>
<dbReference type="EMBL" id="DF820461">
    <property type="protein sequence ID" value="GAK54269.1"/>
    <property type="molecule type" value="Genomic_DNA"/>
</dbReference>
<evidence type="ECO:0000256" key="1">
    <source>
        <dbReference type="ARBA" id="ARBA00022485"/>
    </source>
</evidence>
<dbReference type="InterPro" id="IPR050157">
    <property type="entry name" value="PSI_iron-sulfur_center"/>
</dbReference>
<evidence type="ECO:0000313" key="6">
    <source>
        <dbReference type="EMBL" id="GAK54269.1"/>
    </source>
</evidence>
<dbReference type="GO" id="GO:0051539">
    <property type="term" value="F:4 iron, 4 sulfur cluster binding"/>
    <property type="evidence" value="ECO:0007669"/>
    <property type="project" value="UniProtKB-KW"/>
</dbReference>
<dbReference type="PROSITE" id="PS51379">
    <property type="entry name" value="4FE4S_FER_2"/>
    <property type="match status" value="2"/>
</dbReference>
<reference evidence="6" key="1">
    <citation type="journal article" date="2015" name="PeerJ">
        <title>First genomic representation of candidate bacterial phylum KSB3 points to enhanced environmental sensing as a trigger of wastewater bulking.</title>
        <authorList>
            <person name="Sekiguchi Y."/>
            <person name="Ohashi A."/>
            <person name="Parks D.H."/>
            <person name="Yamauchi T."/>
            <person name="Tyson G.W."/>
            <person name="Hugenholtz P."/>
        </authorList>
    </citation>
    <scope>NUCLEOTIDE SEQUENCE [LARGE SCALE GENOMIC DNA]</scope>
</reference>
<evidence type="ECO:0000256" key="4">
    <source>
        <dbReference type="ARBA" id="ARBA00023014"/>
    </source>
</evidence>